<dbReference type="GO" id="GO:0004519">
    <property type="term" value="F:endonuclease activity"/>
    <property type="evidence" value="ECO:0007669"/>
    <property type="project" value="InterPro"/>
</dbReference>
<dbReference type="AlphaFoldDB" id="L0EWC7"/>
<name>L0EWC7_LIBCB</name>
<dbReference type="PATRIC" id="fig|1215343.11.peg.994"/>
<comment type="similarity">
    <text evidence="1">Belongs to the DNA repair enzymes AP/ExoA family.</text>
</comment>
<evidence type="ECO:0000256" key="6">
    <source>
        <dbReference type="PIRSR" id="PIRSR604808-2"/>
    </source>
</evidence>
<gene>
    <name evidence="9" type="ordered locus">B488_09660</name>
</gene>
<keyword evidence="10" id="KW-1185">Reference proteome</keyword>
<feature type="binding site" evidence="6">
    <location>
        <position position="134"/>
    </location>
    <ligand>
        <name>Mg(2+)</name>
        <dbReference type="ChEBI" id="CHEBI:18420"/>
        <label>1</label>
    </ligand>
</feature>
<dbReference type="PANTHER" id="PTHR43250:SF2">
    <property type="entry name" value="EXODEOXYRIBONUCLEASE III"/>
    <property type="match status" value="1"/>
</dbReference>
<dbReference type="EMBL" id="CP003789">
    <property type="protein sequence ID" value="AGA64958.1"/>
    <property type="molecule type" value="Genomic_DNA"/>
</dbReference>
<dbReference type="SUPFAM" id="SSF56219">
    <property type="entry name" value="DNase I-like"/>
    <property type="match status" value="1"/>
</dbReference>
<feature type="binding site" evidence="6">
    <location>
        <position position="232"/>
    </location>
    <ligand>
        <name>Mg(2+)</name>
        <dbReference type="ChEBI" id="CHEBI:18420"/>
        <label>1</label>
    </ligand>
</feature>
<protein>
    <submittedName>
        <fullName evidence="9">Exodeoxyribonuclease III</fullName>
        <ecNumber evidence="9">3.1.11.2</ecNumber>
    </submittedName>
</protein>
<feature type="site" description="Interaction with DNA substrate" evidence="7">
    <location>
        <position position="233"/>
    </location>
</feature>
<dbReference type="Pfam" id="PF03372">
    <property type="entry name" value="Exo_endo_phos"/>
    <property type="match status" value="1"/>
</dbReference>
<evidence type="ECO:0000313" key="9">
    <source>
        <dbReference type="EMBL" id="AGA64958.1"/>
    </source>
</evidence>
<dbReference type="STRING" id="1215343.B488_09660"/>
<dbReference type="NCBIfam" id="TIGR00195">
    <property type="entry name" value="exoDNase_III"/>
    <property type="match status" value="1"/>
</dbReference>
<proteinExistence type="inferred from homology"/>
<feature type="binding site" evidence="6">
    <location>
        <position position="132"/>
    </location>
    <ligand>
        <name>Mg(2+)</name>
        <dbReference type="ChEBI" id="CHEBI:18420"/>
        <label>1</label>
    </ligand>
</feature>
<feature type="site" description="Transition state stabilizer" evidence="7">
    <location>
        <position position="134"/>
    </location>
</feature>
<dbReference type="GO" id="GO:0006281">
    <property type="term" value="P:DNA repair"/>
    <property type="evidence" value="ECO:0007669"/>
    <property type="project" value="InterPro"/>
</dbReference>
<dbReference type="PANTHER" id="PTHR43250">
    <property type="entry name" value="EXODEOXYRIBONUCLEASE III"/>
    <property type="match status" value="1"/>
</dbReference>
<dbReference type="InterPro" id="IPR004808">
    <property type="entry name" value="AP_endonuc_1"/>
</dbReference>
<dbReference type="InterPro" id="IPR036691">
    <property type="entry name" value="Endo/exonu/phosph_ase_sf"/>
</dbReference>
<organism evidence="9 10">
    <name type="scientific">Liberibacter crescens (strain BT-1)</name>
    <dbReference type="NCBI Taxonomy" id="1215343"/>
    <lineage>
        <taxon>Bacteria</taxon>
        <taxon>Pseudomonadati</taxon>
        <taxon>Pseudomonadota</taxon>
        <taxon>Alphaproteobacteria</taxon>
        <taxon>Hyphomicrobiales</taxon>
        <taxon>Rhizobiaceae</taxon>
        <taxon>Liberibacter</taxon>
    </lineage>
</organism>
<keyword evidence="2 6" id="KW-0479">Metal-binding</keyword>
<dbReference type="KEGG" id="lcc:B488_09660"/>
<feature type="site" description="Important for catalytic activity" evidence="7">
    <location>
        <position position="203"/>
    </location>
</feature>
<feature type="binding site" evidence="6">
    <location>
        <position position="233"/>
    </location>
    <ligand>
        <name>Mg(2+)</name>
        <dbReference type="ChEBI" id="CHEBI:18420"/>
        <label>1</label>
    </ligand>
</feature>
<keyword evidence="4 6" id="KW-0460">Magnesium</keyword>
<dbReference type="CDD" id="cd09086">
    <property type="entry name" value="ExoIII-like_AP-endo"/>
    <property type="match status" value="1"/>
</dbReference>
<evidence type="ECO:0000256" key="5">
    <source>
        <dbReference type="PIRSR" id="PIRSR604808-1"/>
    </source>
</evidence>
<dbReference type="eggNOG" id="COG0708">
    <property type="taxonomic scope" value="Bacteria"/>
</dbReference>
<feature type="binding site" evidence="6">
    <location>
        <position position="16"/>
    </location>
    <ligand>
        <name>Mg(2+)</name>
        <dbReference type="ChEBI" id="CHEBI:18420"/>
        <label>1</label>
    </ligand>
</feature>
<feature type="domain" description="Endonuclease/exonuclease/phosphatase" evidence="8">
    <location>
        <begin position="2"/>
        <end position="233"/>
    </location>
</feature>
<dbReference type="InterPro" id="IPR005135">
    <property type="entry name" value="Endo/exonuclease/phosphatase"/>
</dbReference>
<evidence type="ECO:0000313" key="10">
    <source>
        <dbReference type="Proteomes" id="UP000010799"/>
    </source>
</evidence>
<dbReference type="HOGENOM" id="CLU_027539_0_1_5"/>
<evidence type="ECO:0000256" key="2">
    <source>
        <dbReference type="ARBA" id="ARBA00022723"/>
    </source>
</evidence>
<feature type="active site" description="Proton acceptor" evidence="5">
    <location>
        <position position="233"/>
    </location>
</feature>
<dbReference type="PROSITE" id="PS00726">
    <property type="entry name" value="AP_NUCLEASE_F1_1"/>
    <property type="match status" value="1"/>
</dbReference>
<dbReference type="InterPro" id="IPR037493">
    <property type="entry name" value="ExoIII-like"/>
</dbReference>
<comment type="cofactor">
    <cofactor evidence="6">
        <name>Mg(2+)</name>
        <dbReference type="ChEBI" id="CHEBI:18420"/>
    </cofactor>
    <cofactor evidence="6">
        <name>Mn(2+)</name>
        <dbReference type="ChEBI" id="CHEBI:29035"/>
    </cofactor>
    <text evidence="6">Probably binds two magnesium or manganese ions per subunit.</text>
</comment>
<feature type="active site" evidence="5">
    <location>
        <position position="91"/>
    </location>
</feature>
<keyword evidence="3 9" id="KW-0378">Hydrolase</keyword>
<dbReference type="Proteomes" id="UP000010799">
    <property type="component" value="Chromosome"/>
</dbReference>
<reference evidence="9 10" key="1">
    <citation type="journal article" date="2012" name="Stand. Genomic Sci.">
        <title>Complete genome sequence of Liberibacter crescens BT-1.</title>
        <authorList>
            <person name="Leonard M.T."/>
            <person name="Fagen J.R."/>
            <person name="Davis-Richardson A.G."/>
            <person name="Davis M.J."/>
            <person name="Triplett E.W."/>
        </authorList>
    </citation>
    <scope>NUCLEOTIDE SEQUENCE [LARGE SCALE GENOMIC DNA]</scope>
    <source>
        <strain evidence="9 10">BT-1</strain>
    </source>
</reference>
<evidence type="ECO:0000256" key="3">
    <source>
        <dbReference type="ARBA" id="ARBA00022801"/>
    </source>
</evidence>
<dbReference type="PROSITE" id="PS51435">
    <property type="entry name" value="AP_NUCLEASE_F1_4"/>
    <property type="match status" value="1"/>
</dbReference>
<keyword evidence="6" id="KW-0464">Manganese</keyword>
<dbReference type="EC" id="3.1.11.2" evidence="9"/>
<evidence type="ECO:0000259" key="8">
    <source>
        <dbReference type="Pfam" id="PF03372"/>
    </source>
</evidence>
<feature type="active site" description="Proton donor/acceptor" evidence="5">
    <location>
        <position position="132"/>
    </location>
</feature>
<evidence type="ECO:0000256" key="4">
    <source>
        <dbReference type="ARBA" id="ARBA00022842"/>
    </source>
</evidence>
<dbReference type="GO" id="GO:0008311">
    <property type="term" value="F:double-stranded DNA 3'-5' DNA exonuclease activity"/>
    <property type="evidence" value="ECO:0007669"/>
    <property type="project" value="UniProtKB-EC"/>
</dbReference>
<evidence type="ECO:0000256" key="1">
    <source>
        <dbReference type="ARBA" id="ARBA00007092"/>
    </source>
</evidence>
<dbReference type="InterPro" id="IPR020847">
    <property type="entry name" value="AP_endonuclease_F1_BS"/>
</dbReference>
<dbReference type="GO" id="GO:0003677">
    <property type="term" value="F:DNA binding"/>
    <property type="evidence" value="ECO:0007669"/>
    <property type="project" value="InterPro"/>
</dbReference>
<evidence type="ECO:0000256" key="7">
    <source>
        <dbReference type="PIRSR" id="PIRSR604808-3"/>
    </source>
</evidence>
<dbReference type="GO" id="GO:0046872">
    <property type="term" value="F:metal ion binding"/>
    <property type="evidence" value="ECO:0007669"/>
    <property type="project" value="UniProtKB-KW"/>
</dbReference>
<dbReference type="NCBIfam" id="TIGR00633">
    <property type="entry name" value="xth"/>
    <property type="match status" value="1"/>
</dbReference>
<accession>L0EWC7</accession>
<sequence>MEWLETNHPDIVCLQEIKTLEESFPVDRIESLGYHIETYGQKAFNGVAIISKFMPEEVLKGLPGDPQDTQARFIEAVFSINSQILRIGNLYLPNGNPFLSPKYNYKLAWIERLLSFAEERLSLEEPFILAGDYNIIPEPHDCYDPEAWENDALFVLPIRQSFKKLKNLGFIDAIRATTDSVLEYSFWDYKNNSWNKNKGIRIDHLMLSPEAASYLHSAWIDKELRNSEKPSDHVPVNIQLTIPSPK</sequence>
<dbReference type="Gene3D" id="3.60.10.10">
    <property type="entry name" value="Endonuclease/exonuclease/phosphatase"/>
    <property type="match status" value="1"/>
</dbReference>